<organism evidence="2 3">
    <name type="scientific">Chaetomium fimeti</name>
    <dbReference type="NCBI Taxonomy" id="1854472"/>
    <lineage>
        <taxon>Eukaryota</taxon>
        <taxon>Fungi</taxon>
        <taxon>Dikarya</taxon>
        <taxon>Ascomycota</taxon>
        <taxon>Pezizomycotina</taxon>
        <taxon>Sordariomycetes</taxon>
        <taxon>Sordariomycetidae</taxon>
        <taxon>Sordariales</taxon>
        <taxon>Chaetomiaceae</taxon>
        <taxon>Chaetomium</taxon>
    </lineage>
</organism>
<dbReference type="PANTHER" id="PTHR38166">
    <property type="entry name" value="C2H2-TYPE DOMAIN-CONTAINING PROTEIN-RELATED"/>
    <property type="match status" value="1"/>
</dbReference>
<evidence type="ECO:0000313" key="3">
    <source>
        <dbReference type="Proteomes" id="UP001278766"/>
    </source>
</evidence>
<feature type="compositionally biased region" description="Basic and acidic residues" evidence="1">
    <location>
        <begin position="405"/>
        <end position="414"/>
    </location>
</feature>
<proteinExistence type="predicted"/>
<evidence type="ECO:0000313" key="2">
    <source>
        <dbReference type="EMBL" id="KAK3296506.1"/>
    </source>
</evidence>
<gene>
    <name evidence="2" type="ORF">B0H64DRAFT_475298</name>
</gene>
<dbReference type="Gene3D" id="3.30.160.60">
    <property type="entry name" value="Classic Zinc Finger"/>
    <property type="match status" value="1"/>
</dbReference>
<feature type="region of interest" description="Disordered" evidence="1">
    <location>
        <begin position="395"/>
        <end position="418"/>
    </location>
</feature>
<evidence type="ECO:0008006" key="4">
    <source>
        <dbReference type="Google" id="ProtNLM"/>
    </source>
</evidence>
<reference evidence="2" key="1">
    <citation type="journal article" date="2023" name="Mol. Phylogenet. Evol.">
        <title>Genome-scale phylogeny and comparative genomics of the fungal order Sordariales.</title>
        <authorList>
            <person name="Hensen N."/>
            <person name="Bonometti L."/>
            <person name="Westerberg I."/>
            <person name="Brannstrom I.O."/>
            <person name="Guillou S."/>
            <person name="Cros-Aarteil S."/>
            <person name="Calhoun S."/>
            <person name="Haridas S."/>
            <person name="Kuo A."/>
            <person name="Mondo S."/>
            <person name="Pangilinan J."/>
            <person name="Riley R."/>
            <person name="LaButti K."/>
            <person name="Andreopoulos B."/>
            <person name="Lipzen A."/>
            <person name="Chen C."/>
            <person name="Yan M."/>
            <person name="Daum C."/>
            <person name="Ng V."/>
            <person name="Clum A."/>
            <person name="Steindorff A."/>
            <person name="Ohm R.A."/>
            <person name="Martin F."/>
            <person name="Silar P."/>
            <person name="Natvig D.O."/>
            <person name="Lalanne C."/>
            <person name="Gautier V."/>
            <person name="Ament-Velasquez S.L."/>
            <person name="Kruys A."/>
            <person name="Hutchinson M.I."/>
            <person name="Powell A.J."/>
            <person name="Barry K."/>
            <person name="Miller A.N."/>
            <person name="Grigoriev I.V."/>
            <person name="Debuchy R."/>
            <person name="Gladieux P."/>
            <person name="Hiltunen Thoren M."/>
            <person name="Johannesson H."/>
        </authorList>
    </citation>
    <scope>NUCLEOTIDE SEQUENCE</scope>
    <source>
        <strain evidence="2">CBS 168.71</strain>
    </source>
</reference>
<evidence type="ECO:0000256" key="1">
    <source>
        <dbReference type="SAM" id="MobiDB-lite"/>
    </source>
</evidence>
<dbReference type="SUPFAM" id="SSF57667">
    <property type="entry name" value="beta-beta-alpha zinc fingers"/>
    <property type="match status" value="1"/>
</dbReference>
<comment type="caution">
    <text evidence="2">The sequence shown here is derived from an EMBL/GenBank/DDBJ whole genome shotgun (WGS) entry which is preliminary data.</text>
</comment>
<feature type="region of interest" description="Disordered" evidence="1">
    <location>
        <begin position="98"/>
        <end position="173"/>
    </location>
</feature>
<dbReference type="PANTHER" id="PTHR38166:SF1">
    <property type="entry name" value="C2H2-TYPE DOMAIN-CONTAINING PROTEIN"/>
    <property type="match status" value="1"/>
</dbReference>
<dbReference type="Proteomes" id="UP001278766">
    <property type="component" value="Unassembled WGS sequence"/>
</dbReference>
<dbReference type="InterPro" id="IPR036236">
    <property type="entry name" value="Znf_C2H2_sf"/>
</dbReference>
<accession>A0AAE0LSU6</accession>
<feature type="compositionally biased region" description="Polar residues" evidence="1">
    <location>
        <begin position="103"/>
        <end position="113"/>
    </location>
</feature>
<name>A0AAE0LSU6_9PEZI</name>
<feature type="region of interest" description="Disordered" evidence="1">
    <location>
        <begin position="439"/>
        <end position="466"/>
    </location>
</feature>
<reference evidence="2" key="2">
    <citation type="submission" date="2023-06" db="EMBL/GenBank/DDBJ databases">
        <authorList>
            <consortium name="Lawrence Berkeley National Laboratory"/>
            <person name="Haridas S."/>
            <person name="Hensen N."/>
            <person name="Bonometti L."/>
            <person name="Westerberg I."/>
            <person name="Brannstrom I.O."/>
            <person name="Guillou S."/>
            <person name="Cros-Aarteil S."/>
            <person name="Calhoun S."/>
            <person name="Kuo A."/>
            <person name="Mondo S."/>
            <person name="Pangilinan J."/>
            <person name="Riley R."/>
            <person name="Labutti K."/>
            <person name="Andreopoulos B."/>
            <person name="Lipzen A."/>
            <person name="Chen C."/>
            <person name="Yanf M."/>
            <person name="Daum C."/>
            <person name="Ng V."/>
            <person name="Clum A."/>
            <person name="Steindorff A."/>
            <person name="Ohm R."/>
            <person name="Martin F."/>
            <person name="Silar P."/>
            <person name="Natvig D."/>
            <person name="Lalanne C."/>
            <person name="Gautier V."/>
            <person name="Ament-Velasquez S.L."/>
            <person name="Kruys A."/>
            <person name="Hutchinson M.I."/>
            <person name="Powell A.J."/>
            <person name="Barry K."/>
            <person name="Miller A.N."/>
            <person name="Grigoriev I.V."/>
            <person name="Debuchy R."/>
            <person name="Gladieux P."/>
            <person name="Thoren M.H."/>
            <person name="Johannesson H."/>
        </authorList>
    </citation>
    <scope>NUCLEOTIDE SEQUENCE</scope>
    <source>
        <strain evidence="2">CBS 168.71</strain>
    </source>
</reference>
<sequence length="488" mass="53933">MDNVAPETNGPSSERNLLANPKDLAPIACYLRHCTMTHDGVALSTQDLTSATGLGASPAAPHTSLAPSTERLQVHALLQPLPTLPTPNWGLSAEKRQDFASPPFTTGTASPSPALQIPQPAIGLPSTPVGEPFQRLFRDEGDEEHMGQGVGRKRLRRWSETSTSPSSAREVDPVHMETAKLSLGSEYGQLSCPYRKRNKARFNLRNYPKCSKPFRNIGLLKFHVRESHAEKIVYSCPRCWLRFGSHTDMKRHQADQSCVARPWPQWHARSRDVEDGIDTRTASLLIERKSPYKVSTWEELWRTLFPDDAEVPSPNCEPCVEACEFISVSREALLLAQERLPEPITGILEKNRCLVVKPSNLTSQLVEVMGSVLEDCLAQALGDFEHAISLGLPPKLTSSVPRPGESPRHNLLRDKHSKNERKYPSKLLRVLPDILPGEEDGAEGASLVTGETKRRGDSSGGTRRISKADVLDRAIGAIQRYLSHTGPQ</sequence>
<dbReference type="RefSeq" id="XP_062660020.1">
    <property type="nucleotide sequence ID" value="XM_062808094.1"/>
</dbReference>
<dbReference type="GeneID" id="87845042"/>
<dbReference type="AlphaFoldDB" id="A0AAE0LSU6"/>
<protein>
    <recommendedName>
        <fullName evidence="4">C2H2-type domain-containing protein</fullName>
    </recommendedName>
</protein>
<dbReference type="EMBL" id="JAUEPN010000004">
    <property type="protein sequence ID" value="KAK3296506.1"/>
    <property type="molecule type" value="Genomic_DNA"/>
</dbReference>
<keyword evidence="3" id="KW-1185">Reference proteome</keyword>